<dbReference type="AlphaFoldDB" id="A0A1H8VFW7"/>
<evidence type="ECO:0000313" key="2">
    <source>
        <dbReference type="Proteomes" id="UP000198775"/>
    </source>
</evidence>
<name>A0A1H8VFW7_9EURY</name>
<protein>
    <submittedName>
        <fullName evidence="1">Uncharacterized protein</fullName>
    </submittedName>
</protein>
<evidence type="ECO:0000313" key="1">
    <source>
        <dbReference type="EMBL" id="SEP14183.1"/>
    </source>
</evidence>
<accession>A0A1H8VFW7</accession>
<dbReference type="EMBL" id="FOCX01000037">
    <property type="protein sequence ID" value="SEP14183.1"/>
    <property type="molecule type" value="Genomic_DNA"/>
</dbReference>
<proteinExistence type="predicted"/>
<sequence>MFSLIKHAGVKRTFEIGCDQAFVNIFKYIDTDVYDYIARTYYRRRYPCDTDLYDAPLDPYRIRWVSVDTISRLSARKIPSWTNIPQLLGKVSDGDWDRNKLAPIQSDYQNRYEYDYQTVDGEYFFKTIFFQSMKAHFVSNENWEDTDLYELLREGIDSNYPVYRGISSEAELKNRCEYIDDLYRNIKQNGYKTQDELHPETRLMKRRRNEILVDISREGEFLFVENRTRLAIAKLLDIDVIPVVVLVRHEDWMEHREKLFKERKSESHPDLIEFTS</sequence>
<reference evidence="2" key="1">
    <citation type="submission" date="2016-10" db="EMBL/GenBank/DDBJ databases">
        <authorList>
            <person name="Varghese N."/>
            <person name="Submissions S."/>
        </authorList>
    </citation>
    <scope>NUCLEOTIDE SEQUENCE [LARGE SCALE GENOMIC DNA]</scope>
    <source>
        <strain evidence="2">IBRC-M 10043</strain>
    </source>
</reference>
<organism evidence="1 2">
    <name type="scientific">Halorientalis persicus</name>
    <dbReference type="NCBI Taxonomy" id="1367881"/>
    <lineage>
        <taxon>Archaea</taxon>
        <taxon>Methanobacteriati</taxon>
        <taxon>Methanobacteriota</taxon>
        <taxon>Stenosarchaea group</taxon>
        <taxon>Halobacteria</taxon>
        <taxon>Halobacteriales</taxon>
        <taxon>Haloarculaceae</taxon>
        <taxon>Halorientalis</taxon>
    </lineage>
</organism>
<keyword evidence="2" id="KW-1185">Reference proteome</keyword>
<dbReference type="Proteomes" id="UP000198775">
    <property type="component" value="Unassembled WGS sequence"/>
</dbReference>
<gene>
    <name evidence="1" type="ORF">SAMN05216388_10377</name>
</gene>